<keyword evidence="3" id="KW-0804">Transcription</keyword>
<dbReference type="OrthoDB" id="8004517at2"/>
<evidence type="ECO:0000256" key="2">
    <source>
        <dbReference type="ARBA" id="ARBA00023125"/>
    </source>
</evidence>
<dbReference type="PROSITE" id="PS01124">
    <property type="entry name" value="HTH_ARAC_FAMILY_2"/>
    <property type="match status" value="1"/>
</dbReference>
<dbReference type="Gene3D" id="1.10.10.60">
    <property type="entry name" value="Homeodomain-like"/>
    <property type="match status" value="1"/>
</dbReference>
<dbReference type="InterPro" id="IPR018062">
    <property type="entry name" value="HTH_AraC-typ_CS"/>
</dbReference>
<evidence type="ECO:0000256" key="4">
    <source>
        <dbReference type="SAM" id="MobiDB-lite"/>
    </source>
</evidence>
<dbReference type="InterPro" id="IPR009057">
    <property type="entry name" value="Homeodomain-like_sf"/>
</dbReference>
<dbReference type="SMART" id="SM00342">
    <property type="entry name" value="HTH_ARAC"/>
    <property type="match status" value="1"/>
</dbReference>
<dbReference type="GO" id="GO:0043565">
    <property type="term" value="F:sequence-specific DNA binding"/>
    <property type="evidence" value="ECO:0007669"/>
    <property type="project" value="InterPro"/>
</dbReference>
<feature type="domain" description="HTH araC/xylS-type" evidence="5">
    <location>
        <begin position="257"/>
        <end position="356"/>
    </location>
</feature>
<evidence type="ECO:0000256" key="1">
    <source>
        <dbReference type="ARBA" id="ARBA00023015"/>
    </source>
</evidence>
<dbReference type="AlphaFoldDB" id="A0A178XNW4"/>
<gene>
    <name evidence="6" type="ORF">AU381_18435</name>
</gene>
<dbReference type="PANTHER" id="PTHR46796">
    <property type="entry name" value="HTH-TYPE TRANSCRIPTIONAL ACTIVATOR RHAS-RELATED"/>
    <property type="match status" value="1"/>
</dbReference>
<dbReference type="SUPFAM" id="SSF46689">
    <property type="entry name" value="Homeodomain-like"/>
    <property type="match status" value="1"/>
</dbReference>
<keyword evidence="2" id="KW-0238">DNA-binding</keyword>
<sequence>MRDRPTGPESEDNPTGAPERQPQPERRRWPREAAVRAPPRPAGPPALSPMRFSTRGLPPAEQFQAWRAHMAPLFEVRLPDSVPPQDGFVADQTAWHLGNLLIVQQHVPGHSYLRPQAMLRASPIDHWYVELLRSGMSWTEVDRGVAENGPGRLVFRSLGYPFRGRTTAADAVLLFMPYELFADDAAVLGGSNNAVLSGNLADLLINFINGIEPSLDRLTAEELPRIVHTVRDMVVACVASAARPEAAGPQTNTGMMERAHRYIHLNLHSADLTPDAICRAIGISRTRLYQLFEASGGVLNYIRRRRLQQAHGALSDPADSRPIAEIAEAAGFDVAANFTRAFSHEFGVSPREVRKAAAPERPVAPLAPTGRHRGSTIGDWLKALGC</sequence>
<dbReference type="STRING" id="1472378.AU381_18435"/>
<dbReference type="InterPro" id="IPR020449">
    <property type="entry name" value="Tscrpt_reg_AraC-type_HTH"/>
</dbReference>
<dbReference type="GO" id="GO:0003700">
    <property type="term" value="F:DNA-binding transcription factor activity"/>
    <property type="evidence" value="ECO:0007669"/>
    <property type="project" value="InterPro"/>
</dbReference>
<protein>
    <submittedName>
        <fullName evidence="6">AraC family transcriptional regulator</fullName>
    </submittedName>
</protein>
<dbReference type="Pfam" id="PF12833">
    <property type="entry name" value="HTH_18"/>
    <property type="match status" value="1"/>
</dbReference>
<dbReference type="PRINTS" id="PR00032">
    <property type="entry name" value="HTHARAC"/>
</dbReference>
<feature type="region of interest" description="Disordered" evidence="4">
    <location>
        <begin position="1"/>
        <end position="49"/>
    </location>
</feature>
<dbReference type="EMBL" id="LPUX01000064">
    <property type="protein sequence ID" value="OAP36483.1"/>
    <property type="molecule type" value="Genomic_DNA"/>
</dbReference>
<keyword evidence="7" id="KW-1185">Reference proteome</keyword>
<name>A0A178XNW4_9HYPH</name>
<reference evidence="6 7" key="1">
    <citation type="journal article" date="2016" name="Int. J. Syst. Evol. Microbiol.">
        <title>Ensifer glycinis sp. nov., an novel rhizobial species associated with Glycine spp.</title>
        <authorList>
            <person name="Yan H."/>
            <person name="Yan J."/>
            <person name="Sui X.H."/>
            <person name="Wang E.T."/>
            <person name="Chen W.X."/>
            <person name="Zhang X.X."/>
            <person name="Chen W.F."/>
        </authorList>
    </citation>
    <scope>NUCLEOTIDE SEQUENCE [LARGE SCALE GENOMIC DNA]</scope>
    <source>
        <strain evidence="6 7">CCBAU 23380</strain>
    </source>
</reference>
<keyword evidence="1" id="KW-0805">Transcription regulation</keyword>
<evidence type="ECO:0000313" key="6">
    <source>
        <dbReference type="EMBL" id="OAP36483.1"/>
    </source>
</evidence>
<evidence type="ECO:0000313" key="7">
    <source>
        <dbReference type="Proteomes" id="UP000094025"/>
    </source>
</evidence>
<dbReference type="InterPro" id="IPR050204">
    <property type="entry name" value="AraC_XylS_family_regulators"/>
</dbReference>
<organism evidence="6 7">
    <name type="scientific">Sinorhizobium glycinis</name>
    <dbReference type="NCBI Taxonomy" id="1472378"/>
    <lineage>
        <taxon>Bacteria</taxon>
        <taxon>Pseudomonadati</taxon>
        <taxon>Pseudomonadota</taxon>
        <taxon>Alphaproteobacteria</taxon>
        <taxon>Hyphomicrobiales</taxon>
        <taxon>Rhizobiaceae</taxon>
        <taxon>Sinorhizobium/Ensifer group</taxon>
        <taxon>Sinorhizobium</taxon>
    </lineage>
</organism>
<dbReference type="PROSITE" id="PS00041">
    <property type="entry name" value="HTH_ARAC_FAMILY_1"/>
    <property type="match status" value="1"/>
</dbReference>
<feature type="compositionally biased region" description="Basic and acidic residues" evidence="4">
    <location>
        <begin position="22"/>
        <end position="34"/>
    </location>
</feature>
<accession>A0A178XNW4</accession>
<evidence type="ECO:0000256" key="3">
    <source>
        <dbReference type="ARBA" id="ARBA00023163"/>
    </source>
</evidence>
<dbReference type="InterPro" id="IPR018060">
    <property type="entry name" value="HTH_AraC"/>
</dbReference>
<dbReference type="Proteomes" id="UP000094025">
    <property type="component" value="Unassembled WGS sequence"/>
</dbReference>
<dbReference type="RefSeq" id="WP_064243708.1">
    <property type="nucleotide sequence ID" value="NZ_LPUX01000064.1"/>
</dbReference>
<feature type="compositionally biased region" description="Pro residues" evidence="4">
    <location>
        <begin position="38"/>
        <end position="47"/>
    </location>
</feature>
<evidence type="ECO:0000259" key="5">
    <source>
        <dbReference type="PROSITE" id="PS01124"/>
    </source>
</evidence>
<comment type="caution">
    <text evidence="6">The sequence shown here is derived from an EMBL/GenBank/DDBJ whole genome shotgun (WGS) entry which is preliminary data.</text>
</comment>
<dbReference type="PANTHER" id="PTHR46796:SF6">
    <property type="entry name" value="ARAC SUBFAMILY"/>
    <property type="match status" value="1"/>
</dbReference>
<proteinExistence type="predicted"/>